<dbReference type="AlphaFoldDB" id="A0A1G4H4R5"/>
<reference evidence="5 6" key="1">
    <citation type="submission" date="2016-07" db="EMBL/GenBank/DDBJ databases">
        <authorList>
            <consortium name="Pathogen Informatics"/>
        </authorList>
    </citation>
    <scope>NUCLEOTIDE SEQUENCE [LARGE SCALE GENOMIC DNA]</scope>
</reference>
<feature type="compositionally biased region" description="Basic and acidic residues" evidence="1">
    <location>
        <begin position="457"/>
        <end position="468"/>
    </location>
</feature>
<dbReference type="PROSITE" id="PS50918">
    <property type="entry name" value="WWE"/>
    <property type="match status" value="1"/>
</dbReference>
<feature type="signal peptide" evidence="2">
    <location>
        <begin position="1"/>
        <end position="19"/>
    </location>
</feature>
<feature type="region of interest" description="Disordered" evidence="1">
    <location>
        <begin position="103"/>
        <end position="124"/>
    </location>
</feature>
<keyword evidence="2" id="KW-0732">Signal</keyword>
<name>A0A1G4H4R5_PLAVI</name>
<dbReference type="eggNOG" id="ENOG502QUY8">
    <property type="taxonomic scope" value="Eukaryota"/>
</dbReference>
<feature type="compositionally biased region" description="Acidic residues" evidence="1">
    <location>
        <begin position="902"/>
        <end position="917"/>
    </location>
</feature>
<feature type="domain" description="S1 motif" evidence="3">
    <location>
        <begin position="610"/>
        <end position="676"/>
    </location>
</feature>
<feature type="compositionally biased region" description="Basic and acidic residues" evidence="1">
    <location>
        <begin position="326"/>
        <end position="351"/>
    </location>
</feature>
<feature type="compositionally biased region" description="Basic and acidic residues" evidence="1">
    <location>
        <begin position="969"/>
        <end position="992"/>
    </location>
</feature>
<dbReference type="GO" id="GO:0043489">
    <property type="term" value="P:RNA stabilization"/>
    <property type="evidence" value="ECO:0007669"/>
    <property type="project" value="TreeGrafter"/>
</dbReference>
<feature type="region of interest" description="Disordered" evidence="1">
    <location>
        <begin position="317"/>
        <end position="359"/>
    </location>
</feature>
<dbReference type="InterPro" id="IPR008627">
    <property type="entry name" value="GETHR_repeat"/>
</dbReference>
<dbReference type="VEuPathDB" id="PlasmoDB:PVX_123175"/>
<feature type="compositionally biased region" description="Polar residues" evidence="1">
    <location>
        <begin position="951"/>
        <end position="968"/>
    </location>
</feature>
<sequence>MIFTRVFLLLAFLVCSVSTFVKHNFPVGNYIYTKTDRFRKKRKKINYRLRKSKDEDIESCIPHIYKDIAPSLKGLADEEYSYKQLLHAYFPETAEREIEKKKEKELKQKNEERGTWKSSTEKKVAKDAEKDMEEKLRQNDIINFEHISKINDHKKKNKILDIAYDSIEDSLRDIYLRMKTGVADEEEDKKDYLEIAKKEKDMLYEKLICGYSPLNNSSTFDLFGVFYDSKDYEDGEKLLAEMEKMLNLEPLKSNRGNLLQTVDALLKKNKLPPHIRNFLVKYRHLAEKASGAREDRIEKGAPPEGGKVALDTQSELDCAQSPGGESKNEELLQRGDPGEQDAPDKSDDPDKATTTGGEIKKEDFLKDVNKVIMTLHNNLNNEKLMRRDQYFVDELYDAYKKHLRSMHVKRNKLEPQKNNYDFLTFFHEHYEEYYFFKYGNFDYDFEERVQKVKSKMESEKGFTKDEHAAQLSQQGGRRPPVENHHVGGDKPSGVDMRVGTSSDTAQRRQNEEKAAAERGKNPNEQCSILKGIKENKKLRKHILMDIIQNYQKRMYDIYKPNNVITNAYGFNNYIDNEQYEKEINASFNKYSIMNYDSKDDLNKVEKLYVGKLIFGKIFKIEKTYAYVDINYAFYAELHEDQMPYNIKNIKDVFKVNDKLIFEIYKMYPEKILLTLKNIQKVNDLNKILHYKMQDVPFDVKVVTVLKNGISVSYNDIYAFIHISALSSKYKSKVEENEKIQESLVNQKIKVICTDMNKLNFSNLIYEQNEQLKKMNIYDIVHVEIIHISKYGLMVKCEDIVGLIHISEISKKKIDDLNEFFKIGDQLKGVLINIDYDNKRFSLSTKILETEGRNFIDNRAQIYDNLEYILDDIRKRNTSLRINDSNVKNQLLSLIDIYKAEEGDSNSDSEGDSNSDSEGDSKRDSKRDDEAAGVDADRGETVRGETARGETARSQTSRGETARSQTSRGETARGETARGETARGETDGRDTPRSEAAPEQANDPGRGTDKRTAEKGHPNQPSAPPPTDLLTERDQPKRADRDNIETETERERFSDDPDEAEEEKKELTIDINNQLVPYLMLKQDEIAKEEEESDLGKPREIIWNLEDEEFLNSNSPTQSTQFFEYQWSYLKDKKWVNFAYYVNRIMNYYFSINDDFFTYKEKNVVYEIDFVKGVRIDLATGLHNRIRKITK</sequence>
<dbReference type="GO" id="GO:0003723">
    <property type="term" value="F:RNA binding"/>
    <property type="evidence" value="ECO:0007669"/>
    <property type="project" value="TreeGrafter"/>
</dbReference>
<dbReference type="InterPro" id="IPR037197">
    <property type="entry name" value="WWE_dom_sf"/>
</dbReference>
<dbReference type="PANTHER" id="PTHR15838:SF3">
    <property type="entry name" value="PROTEIN PIGMENT DEFECTIVE 338, CHLOROPLASTIC"/>
    <property type="match status" value="1"/>
</dbReference>
<proteinExistence type="predicted"/>
<gene>
    <name evidence="5" type="ORF">PVT01_140033400</name>
</gene>
<dbReference type="VEuPathDB" id="PlasmoDB:PVW1_140034600"/>
<dbReference type="SMART" id="SM00316">
    <property type="entry name" value="S1"/>
    <property type="match status" value="3"/>
</dbReference>
<protein>
    <submittedName>
        <fullName evidence="5">RNA-binding protein, putative</fullName>
    </submittedName>
</protein>
<evidence type="ECO:0000259" key="4">
    <source>
        <dbReference type="PROSITE" id="PS50918"/>
    </source>
</evidence>
<feature type="region of interest" description="Disordered" evidence="1">
    <location>
        <begin position="901"/>
        <end position="1066"/>
    </location>
</feature>
<feature type="domain" description="S1 motif" evidence="3">
    <location>
        <begin position="777"/>
        <end position="845"/>
    </location>
</feature>
<dbReference type="Pfam" id="PF00575">
    <property type="entry name" value="S1"/>
    <property type="match status" value="1"/>
</dbReference>
<dbReference type="SUPFAM" id="SSF50249">
    <property type="entry name" value="Nucleic acid-binding proteins"/>
    <property type="match status" value="2"/>
</dbReference>
<dbReference type="VEuPathDB" id="PlasmoDB:PVPAM_140036200"/>
<evidence type="ECO:0000256" key="2">
    <source>
        <dbReference type="SAM" id="SignalP"/>
    </source>
</evidence>
<dbReference type="InterPro" id="IPR012340">
    <property type="entry name" value="NA-bd_OB-fold"/>
</dbReference>
<dbReference type="CDD" id="cd00164">
    <property type="entry name" value="S1_like"/>
    <property type="match status" value="1"/>
</dbReference>
<feature type="compositionally biased region" description="Basic and acidic residues" evidence="1">
    <location>
        <begin position="1005"/>
        <end position="1016"/>
    </location>
</feature>
<feature type="compositionally biased region" description="Basic and acidic residues" evidence="1">
    <location>
        <begin position="505"/>
        <end position="521"/>
    </location>
</feature>
<organism evidence="5 6">
    <name type="scientific">Plasmodium vivax</name>
    <name type="common">malaria parasite P. vivax</name>
    <dbReference type="NCBI Taxonomy" id="5855"/>
    <lineage>
        <taxon>Eukaryota</taxon>
        <taxon>Sar</taxon>
        <taxon>Alveolata</taxon>
        <taxon>Apicomplexa</taxon>
        <taxon>Aconoidasida</taxon>
        <taxon>Haemosporida</taxon>
        <taxon>Plasmodiidae</taxon>
        <taxon>Plasmodium</taxon>
        <taxon>Plasmodium (Plasmodium)</taxon>
    </lineage>
</organism>
<dbReference type="InterPro" id="IPR003029">
    <property type="entry name" value="S1_domain"/>
</dbReference>
<feature type="compositionally biased region" description="Basic and acidic residues" evidence="1">
    <location>
        <begin position="1029"/>
        <end position="1054"/>
    </location>
</feature>
<evidence type="ECO:0000259" key="3">
    <source>
        <dbReference type="PROSITE" id="PS50126"/>
    </source>
</evidence>
<dbReference type="Proteomes" id="UP000196402">
    <property type="component" value="Chromosome 14"/>
</dbReference>
<feature type="compositionally biased region" description="Basic and acidic residues" evidence="1">
    <location>
        <begin position="918"/>
        <end position="950"/>
    </location>
</feature>
<feature type="region of interest" description="Disordered" evidence="1">
    <location>
        <begin position="457"/>
        <end position="526"/>
    </location>
</feature>
<dbReference type="PROSITE" id="PS50126">
    <property type="entry name" value="S1"/>
    <property type="match status" value="2"/>
</dbReference>
<feature type="domain" description="WWE" evidence="4">
    <location>
        <begin position="1111"/>
        <end position="1187"/>
    </location>
</feature>
<evidence type="ECO:0000256" key="1">
    <source>
        <dbReference type="SAM" id="MobiDB-lite"/>
    </source>
</evidence>
<dbReference type="Gene3D" id="2.40.50.140">
    <property type="entry name" value="Nucleic acid-binding proteins"/>
    <property type="match status" value="2"/>
</dbReference>
<feature type="chain" id="PRO_5009234432" evidence="2">
    <location>
        <begin position="20"/>
        <end position="1190"/>
    </location>
</feature>
<dbReference type="PANTHER" id="PTHR15838">
    <property type="entry name" value="NUCLEOLAR PROTEIN OF 40 KDA"/>
    <property type="match status" value="1"/>
</dbReference>
<accession>A0A1G4H4R5</accession>
<dbReference type="Pfam" id="PF05671">
    <property type="entry name" value="GETHR"/>
    <property type="match status" value="2"/>
</dbReference>
<dbReference type="EMBL" id="LT615252">
    <property type="protein sequence ID" value="SCO69858.1"/>
    <property type="molecule type" value="Genomic_DNA"/>
</dbReference>
<dbReference type="VEuPathDB" id="PlasmoDB:PVP01_1428400"/>
<dbReference type="InterPro" id="IPR004170">
    <property type="entry name" value="WWE_dom"/>
</dbReference>
<dbReference type="SUPFAM" id="SSF117839">
    <property type="entry name" value="WWE domain"/>
    <property type="match status" value="1"/>
</dbReference>
<evidence type="ECO:0000313" key="6">
    <source>
        <dbReference type="Proteomes" id="UP000196402"/>
    </source>
</evidence>
<evidence type="ECO:0000313" key="5">
    <source>
        <dbReference type="EMBL" id="SCO69858.1"/>
    </source>
</evidence>
<feature type="compositionally biased region" description="Basic and acidic residues" evidence="1">
    <location>
        <begin position="479"/>
        <end position="488"/>
    </location>
</feature>